<feature type="non-terminal residue" evidence="1">
    <location>
        <position position="97"/>
    </location>
</feature>
<comment type="caution">
    <text evidence="1">The sequence shown here is derived from an EMBL/GenBank/DDBJ whole genome shotgun (WGS) entry which is preliminary data.</text>
</comment>
<keyword evidence="2" id="KW-1185">Reference proteome</keyword>
<dbReference type="EMBL" id="JAMZIH010002893">
    <property type="protein sequence ID" value="KAJ1677155.1"/>
    <property type="molecule type" value="Genomic_DNA"/>
</dbReference>
<organism evidence="1 2">
    <name type="scientific">Spiromyces aspiralis</name>
    <dbReference type="NCBI Taxonomy" id="68401"/>
    <lineage>
        <taxon>Eukaryota</taxon>
        <taxon>Fungi</taxon>
        <taxon>Fungi incertae sedis</taxon>
        <taxon>Zoopagomycota</taxon>
        <taxon>Kickxellomycotina</taxon>
        <taxon>Kickxellomycetes</taxon>
        <taxon>Kickxellales</taxon>
        <taxon>Kickxellaceae</taxon>
        <taxon>Spiromyces</taxon>
    </lineage>
</organism>
<accession>A0ACC1HP42</accession>
<evidence type="ECO:0000313" key="1">
    <source>
        <dbReference type="EMBL" id="KAJ1677155.1"/>
    </source>
</evidence>
<dbReference type="Proteomes" id="UP001145114">
    <property type="component" value="Unassembled WGS sequence"/>
</dbReference>
<sequence length="97" mass="10892">MSSVNGVSLSRRESFNLRDRNSRLLKPFNSGDIKVLLLENISTKAVSILREAGYQVETHAKALDKDELIAKIQDVHVIGIRSKTKLTTEVLQHAHKL</sequence>
<name>A0ACC1HP42_9FUNG</name>
<gene>
    <name evidence="1" type="primary">SER33_3</name>
    <name evidence="1" type="ORF">EV182_006757</name>
</gene>
<protein>
    <submittedName>
        <fullName evidence="1">D-3-phosphoglycerate dehydrogenase 2</fullName>
    </submittedName>
</protein>
<reference evidence="1" key="1">
    <citation type="submission" date="2022-06" db="EMBL/GenBank/DDBJ databases">
        <title>Phylogenomic reconstructions and comparative analyses of Kickxellomycotina fungi.</title>
        <authorList>
            <person name="Reynolds N.K."/>
            <person name="Stajich J.E."/>
            <person name="Barry K."/>
            <person name="Grigoriev I.V."/>
            <person name="Crous P."/>
            <person name="Smith M.E."/>
        </authorList>
    </citation>
    <scope>NUCLEOTIDE SEQUENCE</scope>
    <source>
        <strain evidence="1">RSA 2271</strain>
    </source>
</reference>
<proteinExistence type="predicted"/>
<evidence type="ECO:0000313" key="2">
    <source>
        <dbReference type="Proteomes" id="UP001145114"/>
    </source>
</evidence>